<dbReference type="Gene3D" id="3.20.20.30">
    <property type="entry name" value="Luciferase-like domain"/>
    <property type="match status" value="1"/>
</dbReference>
<sequence length="377" mass="41323">MSALNIDDLAEARSHLALYDDKNKLKLGTFATNVSSGVSISEAPTSYEVSWNHTEGLARQAEAMGLDMLIPLGRWRGFGGATNFNGEAFETYTWAAGLAQATERIMVFATSHVPVVHPIVAAKQAATIDHISNGRFGLNLVMGWFKPEMEMFGSALREHDERYKVGDEWINIVKRLWAEQEPFSFAGDYYTINDAESWPKPVQKPHPVIMNAGASPAGSDFAARNADISFIVVDDADSAAVSVQKFKNHSFEKYGRQPQVFSGAYIVCRDTEKEAQQALQAVVDGGDRQAARNLMQVLGIQSGSFDHLISKDAVDRFITGYGGAPFVGTPEQITDRFIEMEKAGVSGMTLGFLDYAEGLKHFDDAVMPLLRQAGLRA</sequence>
<evidence type="ECO:0000256" key="3">
    <source>
        <dbReference type="ARBA" id="ARBA00023002"/>
    </source>
</evidence>
<evidence type="ECO:0000256" key="2">
    <source>
        <dbReference type="ARBA" id="ARBA00022643"/>
    </source>
</evidence>
<dbReference type="InterPro" id="IPR011251">
    <property type="entry name" value="Luciferase-like_dom"/>
</dbReference>
<organism evidence="6">
    <name type="scientific">uncultured Mycobacterium sp</name>
    <dbReference type="NCBI Taxonomy" id="171292"/>
    <lineage>
        <taxon>Bacteria</taxon>
        <taxon>Bacillati</taxon>
        <taxon>Actinomycetota</taxon>
        <taxon>Actinomycetes</taxon>
        <taxon>Mycobacteriales</taxon>
        <taxon>Mycobacteriaceae</taxon>
        <taxon>Mycobacterium</taxon>
        <taxon>environmental samples</taxon>
    </lineage>
</organism>
<proteinExistence type="predicted"/>
<reference evidence="6" key="1">
    <citation type="submission" date="2016-03" db="EMBL/GenBank/DDBJ databases">
        <authorList>
            <person name="Ploux O."/>
        </authorList>
    </citation>
    <scope>NUCLEOTIDE SEQUENCE</scope>
    <source>
        <strain evidence="6">UC10</strain>
    </source>
</reference>
<keyword evidence="3" id="KW-0560">Oxidoreductase</keyword>
<dbReference type="SUPFAM" id="SSF51679">
    <property type="entry name" value="Bacterial luciferase-like"/>
    <property type="match status" value="1"/>
</dbReference>
<dbReference type="PANTHER" id="PTHR42847:SF4">
    <property type="entry name" value="ALKANESULFONATE MONOOXYGENASE-RELATED"/>
    <property type="match status" value="1"/>
</dbReference>
<dbReference type="Pfam" id="PF00296">
    <property type="entry name" value="Bac_luciferase"/>
    <property type="match status" value="1"/>
</dbReference>
<dbReference type="GO" id="GO:0008726">
    <property type="term" value="F:alkanesulfonate monooxygenase activity"/>
    <property type="evidence" value="ECO:0007669"/>
    <property type="project" value="TreeGrafter"/>
</dbReference>
<feature type="domain" description="Luciferase-like" evidence="5">
    <location>
        <begin position="43"/>
        <end position="346"/>
    </location>
</feature>
<evidence type="ECO:0000313" key="6">
    <source>
        <dbReference type="EMBL" id="SBS76078.1"/>
    </source>
</evidence>
<dbReference type="CDD" id="cd01094">
    <property type="entry name" value="Alkanesulfonate_monoxygenase"/>
    <property type="match status" value="1"/>
</dbReference>
<dbReference type="InterPro" id="IPR036661">
    <property type="entry name" value="Luciferase-like_sf"/>
</dbReference>
<keyword evidence="1" id="KW-0285">Flavoprotein</keyword>
<name>A0A1Y5PJL9_9MYCO</name>
<dbReference type="AlphaFoldDB" id="A0A1Y5PJL9"/>
<dbReference type="EMBL" id="FLQS01000023">
    <property type="protein sequence ID" value="SBS76078.1"/>
    <property type="molecule type" value="Genomic_DNA"/>
</dbReference>
<evidence type="ECO:0000259" key="5">
    <source>
        <dbReference type="Pfam" id="PF00296"/>
    </source>
</evidence>
<evidence type="ECO:0000256" key="4">
    <source>
        <dbReference type="ARBA" id="ARBA00023033"/>
    </source>
</evidence>
<dbReference type="InterPro" id="IPR050172">
    <property type="entry name" value="SsuD_RutA_monooxygenase"/>
</dbReference>
<evidence type="ECO:0000256" key="1">
    <source>
        <dbReference type="ARBA" id="ARBA00022630"/>
    </source>
</evidence>
<accession>A0A1Y5PJL9</accession>
<dbReference type="PANTHER" id="PTHR42847">
    <property type="entry name" value="ALKANESULFONATE MONOOXYGENASE"/>
    <property type="match status" value="1"/>
</dbReference>
<protein>
    <submittedName>
        <fullName evidence="6">Flavin-dependent oxidoreductase, F420-dependent methylene-tetrahydromethanopterin reductase</fullName>
    </submittedName>
</protein>
<gene>
    <name evidence="6" type="ORF">MHPYR_30075</name>
</gene>
<dbReference type="GO" id="GO:0046306">
    <property type="term" value="P:alkanesulfonate catabolic process"/>
    <property type="evidence" value="ECO:0007669"/>
    <property type="project" value="TreeGrafter"/>
</dbReference>
<keyword evidence="2" id="KW-0288">FMN</keyword>
<keyword evidence="4" id="KW-0503">Monooxygenase</keyword>